<gene>
    <name evidence="1" type="ORF">BO79DRAFT_210750</name>
</gene>
<protein>
    <submittedName>
        <fullName evidence="1">Uncharacterized protein</fullName>
    </submittedName>
</protein>
<proteinExistence type="predicted"/>
<dbReference type="Proteomes" id="UP000249748">
    <property type="component" value="Unassembled WGS sequence"/>
</dbReference>
<evidence type="ECO:0000313" key="1">
    <source>
        <dbReference type="EMBL" id="RAK85651.1"/>
    </source>
</evidence>
<keyword evidence="2" id="KW-1185">Reference proteome</keyword>
<name>A0ACD1I5V7_9EURO</name>
<evidence type="ECO:0000313" key="2">
    <source>
        <dbReference type="Proteomes" id="UP000249748"/>
    </source>
</evidence>
<accession>A0ACD1I5V7</accession>
<organism evidence="1 2">
    <name type="scientific">Aspergillus costaricaensis CBS 115574</name>
    <dbReference type="NCBI Taxonomy" id="1448317"/>
    <lineage>
        <taxon>Eukaryota</taxon>
        <taxon>Fungi</taxon>
        <taxon>Dikarya</taxon>
        <taxon>Ascomycota</taxon>
        <taxon>Pezizomycotina</taxon>
        <taxon>Eurotiomycetes</taxon>
        <taxon>Eurotiomycetidae</taxon>
        <taxon>Eurotiales</taxon>
        <taxon>Aspergillaceae</taxon>
        <taxon>Aspergillus</taxon>
        <taxon>Aspergillus subgen. Circumdati</taxon>
    </lineage>
</organism>
<dbReference type="EMBL" id="KZ824564">
    <property type="protein sequence ID" value="RAK85651.1"/>
    <property type="molecule type" value="Genomic_DNA"/>
</dbReference>
<reference evidence="1" key="1">
    <citation type="submission" date="2018-02" db="EMBL/GenBank/DDBJ databases">
        <title>The genomes of Aspergillus section Nigri reveals drivers in fungal speciation.</title>
        <authorList>
            <consortium name="DOE Joint Genome Institute"/>
            <person name="Vesth T.C."/>
            <person name="Nybo J."/>
            <person name="Theobald S."/>
            <person name="Brandl J."/>
            <person name="Frisvad J.C."/>
            <person name="Nielsen K.F."/>
            <person name="Lyhne E.K."/>
            <person name="Kogle M.E."/>
            <person name="Kuo A."/>
            <person name="Riley R."/>
            <person name="Clum A."/>
            <person name="Nolan M."/>
            <person name="Lipzen A."/>
            <person name="Salamov A."/>
            <person name="Henrissat B."/>
            <person name="Wiebenga A."/>
            <person name="De vries R.P."/>
            <person name="Grigoriev I.V."/>
            <person name="Mortensen U.H."/>
            <person name="Andersen M.R."/>
            <person name="Baker S.E."/>
        </authorList>
    </citation>
    <scope>NUCLEOTIDE SEQUENCE</scope>
    <source>
        <strain evidence="1">CBS 115574</strain>
    </source>
</reference>
<sequence>MLFPLLLITMLLNPFRPCEGSPTFQEEYRSSSYVPEVIETSLGRRIVAPDTPYVAAAGRNALYFIDTRFDPETAQHIKLQIEKASVPQPDEYVAIDEIEATAELKNSVTGETTFVFDPPYARVLFAKGINRHNPDIKLPEHEPAGDWLVKYDLDNILTTKRANMFCYDYGCYNAQDCIHQTNGNCDICHTYRVDNECDQTLTNAIGLCHPKLCSKAVDTPKEDGETDASYYQRMDKLHWGEQEDQ</sequence>